<dbReference type="EMBL" id="HG739091">
    <property type="protein sequence ID" value="CDP01946.1"/>
    <property type="molecule type" value="Genomic_DNA"/>
</dbReference>
<dbReference type="AlphaFoldDB" id="A0A068U0A4"/>
<dbReference type="Gramene" id="CDP01946">
    <property type="protein sequence ID" value="CDP01946"/>
    <property type="gene ID" value="GSCOC_T00037137001"/>
</dbReference>
<sequence>MEMKSKLFFFNILKKNQIFARQFFTNQWRGNKKEEKKPHKESAIIQNISSVRKKHWGNQDWFCKACCRPPALRSRCPTRT</sequence>
<proteinExistence type="predicted"/>
<protein>
    <submittedName>
        <fullName evidence="1">Uncharacterized protein</fullName>
    </submittedName>
</protein>
<keyword evidence="2" id="KW-1185">Reference proteome</keyword>
<organism evidence="1 2">
    <name type="scientific">Coffea canephora</name>
    <name type="common">Robusta coffee</name>
    <dbReference type="NCBI Taxonomy" id="49390"/>
    <lineage>
        <taxon>Eukaryota</taxon>
        <taxon>Viridiplantae</taxon>
        <taxon>Streptophyta</taxon>
        <taxon>Embryophyta</taxon>
        <taxon>Tracheophyta</taxon>
        <taxon>Spermatophyta</taxon>
        <taxon>Magnoliopsida</taxon>
        <taxon>eudicotyledons</taxon>
        <taxon>Gunneridae</taxon>
        <taxon>Pentapetalae</taxon>
        <taxon>asterids</taxon>
        <taxon>lamiids</taxon>
        <taxon>Gentianales</taxon>
        <taxon>Rubiaceae</taxon>
        <taxon>Ixoroideae</taxon>
        <taxon>Gardenieae complex</taxon>
        <taxon>Bertiereae - Coffeeae clade</taxon>
        <taxon>Coffeeae</taxon>
        <taxon>Coffea</taxon>
    </lineage>
</organism>
<accession>A0A068U0A4</accession>
<dbReference type="Proteomes" id="UP000295252">
    <property type="component" value="Chromosome IX"/>
</dbReference>
<evidence type="ECO:0000313" key="1">
    <source>
        <dbReference type="EMBL" id="CDP01946.1"/>
    </source>
</evidence>
<name>A0A068U0A4_COFCA</name>
<reference evidence="2" key="1">
    <citation type="journal article" date="2014" name="Science">
        <title>The coffee genome provides insight into the convergent evolution of caffeine biosynthesis.</title>
        <authorList>
            <person name="Denoeud F."/>
            <person name="Carretero-Paulet L."/>
            <person name="Dereeper A."/>
            <person name="Droc G."/>
            <person name="Guyot R."/>
            <person name="Pietrella M."/>
            <person name="Zheng C."/>
            <person name="Alberti A."/>
            <person name="Anthony F."/>
            <person name="Aprea G."/>
            <person name="Aury J.M."/>
            <person name="Bento P."/>
            <person name="Bernard M."/>
            <person name="Bocs S."/>
            <person name="Campa C."/>
            <person name="Cenci A."/>
            <person name="Combes M.C."/>
            <person name="Crouzillat D."/>
            <person name="Da Silva C."/>
            <person name="Daddiego L."/>
            <person name="De Bellis F."/>
            <person name="Dussert S."/>
            <person name="Garsmeur O."/>
            <person name="Gayraud T."/>
            <person name="Guignon V."/>
            <person name="Jahn K."/>
            <person name="Jamilloux V."/>
            <person name="Joet T."/>
            <person name="Labadie K."/>
            <person name="Lan T."/>
            <person name="Leclercq J."/>
            <person name="Lepelley M."/>
            <person name="Leroy T."/>
            <person name="Li L.T."/>
            <person name="Librado P."/>
            <person name="Lopez L."/>
            <person name="Munoz A."/>
            <person name="Noel B."/>
            <person name="Pallavicini A."/>
            <person name="Perrotta G."/>
            <person name="Poncet V."/>
            <person name="Pot D."/>
            <person name="Priyono X."/>
            <person name="Rigoreau M."/>
            <person name="Rouard M."/>
            <person name="Rozas J."/>
            <person name="Tranchant-Dubreuil C."/>
            <person name="VanBuren R."/>
            <person name="Zhang Q."/>
            <person name="Andrade A.C."/>
            <person name="Argout X."/>
            <person name="Bertrand B."/>
            <person name="de Kochko A."/>
            <person name="Graziosi G."/>
            <person name="Henry R.J."/>
            <person name="Jayarama X."/>
            <person name="Ming R."/>
            <person name="Nagai C."/>
            <person name="Rounsley S."/>
            <person name="Sankoff D."/>
            <person name="Giuliano G."/>
            <person name="Albert V.A."/>
            <person name="Wincker P."/>
            <person name="Lashermes P."/>
        </authorList>
    </citation>
    <scope>NUCLEOTIDE SEQUENCE [LARGE SCALE GENOMIC DNA]</scope>
    <source>
        <strain evidence="2">cv. DH200-94</strain>
    </source>
</reference>
<gene>
    <name evidence="1" type="ORF">GSCOC_T00037137001</name>
</gene>
<dbReference type="InParanoid" id="A0A068U0A4"/>
<evidence type="ECO:0000313" key="2">
    <source>
        <dbReference type="Proteomes" id="UP000295252"/>
    </source>
</evidence>